<name>A0ABS8XUH5_9BURK</name>
<keyword evidence="1" id="KW-0808">Transferase</keyword>
<dbReference type="EMBL" id="JAJTWU010000007">
    <property type="protein sequence ID" value="MCE4556337.1"/>
    <property type="molecule type" value="Genomic_DNA"/>
</dbReference>
<dbReference type="Proteomes" id="UP001200741">
    <property type="component" value="Unassembled WGS sequence"/>
</dbReference>
<sequence length="182" mass="19875">MPADLKIRPARASDAAPLAAFATRSFTDTYRGLDDPQDIADYVAEHFRPDVVAGILADSACTVLLAEADGALAGYAIVRDIAPPACVTRPAPLQLWRLYLGTDFIGHGLGSRLMAAAHAEAYRRGGQTLWLGVYDRNVRAVEFYKRAGFRQVGTRDFLFGGRIYIDPIYAAPVRPPTQETHP</sequence>
<feature type="domain" description="N-acetyltransferase" evidence="3">
    <location>
        <begin position="5"/>
        <end position="169"/>
    </location>
</feature>
<comment type="caution">
    <text evidence="4">The sequence shown here is derived from an EMBL/GenBank/DDBJ whole genome shotgun (WGS) entry which is preliminary data.</text>
</comment>
<evidence type="ECO:0000256" key="1">
    <source>
        <dbReference type="ARBA" id="ARBA00022679"/>
    </source>
</evidence>
<accession>A0ABS8XUH5</accession>
<dbReference type="PANTHER" id="PTHR43877">
    <property type="entry name" value="AMINOALKYLPHOSPHONATE N-ACETYLTRANSFERASE-RELATED-RELATED"/>
    <property type="match status" value="1"/>
</dbReference>
<keyword evidence="5" id="KW-1185">Reference proteome</keyword>
<evidence type="ECO:0000259" key="3">
    <source>
        <dbReference type="PROSITE" id="PS51186"/>
    </source>
</evidence>
<proteinExistence type="predicted"/>
<dbReference type="Gene3D" id="3.40.630.30">
    <property type="match status" value="1"/>
</dbReference>
<evidence type="ECO:0000313" key="4">
    <source>
        <dbReference type="EMBL" id="MCE4556337.1"/>
    </source>
</evidence>
<organism evidence="4 5">
    <name type="scientific">Pelomonas cellulosilytica</name>
    <dbReference type="NCBI Taxonomy" id="2906762"/>
    <lineage>
        <taxon>Bacteria</taxon>
        <taxon>Pseudomonadati</taxon>
        <taxon>Pseudomonadota</taxon>
        <taxon>Betaproteobacteria</taxon>
        <taxon>Burkholderiales</taxon>
        <taxon>Sphaerotilaceae</taxon>
        <taxon>Roseateles</taxon>
    </lineage>
</organism>
<dbReference type="PROSITE" id="PS51186">
    <property type="entry name" value="GNAT"/>
    <property type="match status" value="1"/>
</dbReference>
<dbReference type="Pfam" id="PF00583">
    <property type="entry name" value="Acetyltransf_1"/>
    <property type="match status" value="1"/>
</dbReference>
<dbReference type="InterPro" id="IPR016181">
    <property type="entry name" value="Acyl_CoA_acyltransferase"/>
</dbReference>
<dbReference type="InterPro" id="IPR050832">
    <property type="entry name" value="Bact_Acetyltransf"/>
</dbReference>
<dbReference type="SUPFAM" id="SSF55729">
    <property type="entry name" value="Acyl-CoA N-acyltransferases (Nat)"/>
    <property type="match status" value="1"/>
</dbReference>
<dbReference type="RefSeq" id="WP_233373377.1">
    <property type="nucleotide sequence ID" value="NZ_JAJTWU010000007.1"/>
</dbReference>
<evidence type="ECO:0000256" key="2">
    <source>
        <dbReference type="ARBA" id="ARBA00023315"/>
    </source>
</evidence>
<reference evidence="4 5" key="1">
    <citation type="submission" date="2021-12" db="EMBL/GenBank/DDBJ databases">
        <title>Genome seq of P8.</title>
        <authorList>
            <person name="Seo T."/>
        </authorList>
    </citation>
    <scope>NUCLEOTIDE SEQUENCE [LARGE SCALE GENOMIC DNA]</scope>
    <source>
        <strain evidence="4 5">P8</strain>
    </source>
</reference>
<evidence type="ECO:0000313" key="5">
    <source>
        <dbReference type="Proteomes" id="UP001200741"/>
    </source>
</evidence>
<protein>
    <submittedName>
        <fullName evidence="4">GNAT family N-acetyltransferase</fullName>
    </submittedName>
</protein>
<gene>
    <name evidence="4" type="ORF">LXT13_18240</name>
</gene>
<dbReference type="CDD" id="cd04301">
    <property type="entry name" value="NAT_SF"/>
    <property type="match status" value="1"/>
</dbReference>
<dbReference type="InterPro" id="IPR000182">
    <property type="entry name" value="GNAT_dom"/>
</dbReference>
<keyword evidence="2" id="KW-0012">Acyltransferase</keyword>